<dbReference type="STRING" id="1302689.RG47T_5006"/>
<dbReference type="InterPro" id="IPR019734">
    <property type="entry name" value="TPR_rpt"/>
</dbReference>
<keyword evidence="4" id="KW-1185">Reference proteome</keyword>
<dbReference type="PANTHER" id="PTHR12558:SF13">
    <property type="entry name" value="CELL DIVISION CYCLE PROTEIN 27 HOMOLOG"/>
    <property type="match status" value="1"/>
</dbReference>
<keyword evidence="2" id="KW-0732">Signal</keyword>
<dbReference type="Pfam" id="PF14559">
    <property type="entry name" value="TPR_19"/>
    <property type="match status" value="2"/>
</dbReference>
<feature type="chain" id="PRO_5010159629" evidence="2">
    <location>
        <begin position="20"/>
        <end position="576"/>
    </location>
</feature>
<dbReference type="SMART" id="SM00028">
    <property type="entry name" value="TPR"/>
    <property type="match status" value="11"/>
</dbReference>
<evidence type="ECO:0000256" key="2">
    <source>
        <dbReference type="SAM" id="SignalP"/>
    </source>
</evidence>
<dbReference type="PROSITE" id="PS50293">
    <property type="entry name" value="TPR_REGION"/>
    <property type="match status" value="1"/>
</dbReference>
<comment type="caution">
    <text evidence="3">The sequence shown here is derived from an EMBL/GenBank/DDBJ whole genome shotgun (WGS) entry which is preliminary data.</text>
</comment>
<dbReference type="PROSITE" id="PS50005">
    <property type="entry name" value="TPR"/>
    <property type="match status" value="2"/>
</dbReference>
<dbReference type="EMBL" id="MPPL01000001">
    <property type="protein sequence ID" value="OKS89522.1"/>
    <property type="molecule type" value="Genomic_DNA"/>
</dbReference>
<organism evidence="3 4">
    <name type="scientific">Mucilaginibacter polytrichastri</name>
    <dbReference type="NCBI Taxonomy" id="1302689"/>
    <lineage>
        <taxon>Bacteria</taxon>
        <taxon>Pseudomonadati</taxon>
        <taxon>Bacteroidota</taxon>
        <taxon>Sphingobacteriia</taxon>
        <taxon>Sphingobacteriales</taxon>
        <taxon>Sphingobacteriaceae</taxon>
        <taxon>Mucilaginibacter</taxon>
    </lineage>
</organism>
<dbReference type="PANTHER" id="PTHR12558">
    <property type="entry name" value="CELL DIVISION CYCLE 16,23,27"/>
    <property type="match status" value="1"/>
</dbReference>
<dbReference type="Gene3D" id="1.25.40.10">
    <property type="entry name" value="Tetratricopeptide repeat domain"/>
    <property type="match status" value="2"/>
</dbReference>
<feature type="repeat" description="TPR" evidence="1">
    <location>
        <begin position="213"/>
        <end position="246"/>
    </location>
</feature>
<gene>
    <name evidence="3" type="ORF">RG47T_5006</name>
</gene>
<feature type="signal peptide" evidence="2">
    <location>
        <begin position="1"/>
        <end position="19"/>
    </location>
</feature>
<dbReference type="SUPFAM" id="SSF48452">
    <property type="entry name" value="TPR-like"/>
    <property type="match status" value="3"/>
</dbReference>
<evidence type="ECO:0000313" key="4">
    <source>
        <dbReference type="Proteomes" id="UP000186720"/>
    </source>
</evidence>
<feature type="repeat" description="TPR" evidence="1">
    <location>
        <begin position="425"/>
        <end position="458"/>
    </location>
</feature>
<dbReference type="InterPro" id="IPR011990">
    <property type="entry name" value="TPR-like_helical_dom_sf"/>
</dbReference>
<proteinExistence type="predicted"/>
<keyword evidence="1" id="KW-0802">TPR repeat</keyword>
<evidence type="ECO:0000313" key="3">
    <source>
        <dbReference type="EMBL" id="OKS89522.1"/>
    </source>
</evidence>
<dbReference type="RefSeq" id="WP_074492617.1">
    <property type="nucleotide sequence ID" value="NZ_FPAM01000003.1"/>
</dbReference>
<dbReference type="Pfam" id="PF13432">
    <property type="entry name" value="TPR_16"/>
    <property type="match status" value="1"/>
</dbReference>
<dbReference type="AlphaFoldDB" id="A0A1Q6A6A6"/>
<accession>A0A1Q6A6A6</accession>
<dbReference type="Proteomes" id="UP000186720">
    <property type="component" value="Unassembled WGS sequence"/>
</dbReference>
<sequence length="576" mass="65270">MNLKLTLIGIAFVPALCLAQNTDKGAVAQPRPKVMTSTDSLMVKQLYFTALREKTIENFTLATELFTRILQIDAGNDAAMYELANLKKLAKDEPTAEQLLERATTLKPDNEWYWAGLAASYEKSNSIVKLENVFTQLIRLNPDNPDYYMDKANALSIDKKYDEALAIYDQLEKISGPTDELLIKRQKIYLMQGKIDKAAASLKEAMAANPGQVKYYLMLGEVYNSNGLIDEALSTFQKAEKIDPQNGYVHLELADIYRNKKSYEASFNQLKMAFAIPALGVDQKLRIILSYLPKFPDPNAKSSALELSRIVTVAHPTESRAFALFGDMLVQNQLYKEARVQYQKSLALNDQVYAVHEQLVRIELGDNDLNAAIKDGENALSLFPNQAWMNYLVGVSWMQKKNYNKALGYIKNVTSLEVQDKDLLSQSYSALGDCYHEMKNEKQSDESYDKSLSYNPDNAYTLNNYAYYLSIRGVALDKAGQMSKHSNELQPSTASFQDTYAWILFKQKKYAEAKVWMEKALVSDKDHNAVQVEHYGDIMFYLGNVEAAVENWKKAKAYGGQSTVLERKINEKKYIE</sequence>
<dbReference type="Pfam" id="PF13181">
    <property type="entry name" value="TPR_8"/>
    <property type="match status" value="2"/>
</dbReference>
<name>A0A1Q6A6A6_9SPHI</name>
<evidence type="ECO:0000256" key="1">
    <source>
        <dbReference type="PROSITE-ProRule" id="PRU00339"/>
    </source>
</evidence>
<reference evidence="3 4" key="1">
    <citation type="submission" date="2016-11" db="EMBL/GenBank/DDBJ databases">
        <title>Whole Genome Sequencing of Mucilaginibacter polytrichastri RG4-7(T) isolated from the moss sample.</title>
        <authorList>
            <person name="Li Y."/>
        </authorList>
    </citation>
    <scope>NUCLEOTIDE SEQUENCE [LARGE SCALE GENOMIC DNA]</scope>
    <source>
        <strain evidence="3 4">RG4-7</strain>
    </source>
</reference>
<dbReference type="OrthoDB" id="9814220at2"/>
<protein>
    <submittedName>
        <fullName evidence="3">Uncharacterized protein</fullName>
    </submittedName>
</protein>